<reference evidence="11 12" key="1">
    <citation type="submission" date="2022-05" db="EMBL/GenBank/DDBJ databases">
        <authorList>
            <consortium name="Genoscope - CEA"/>
            <person name="William W."/>
        </authorList>
    </citation>
    <scope>NUCLEOTIDE SEQUENCE [LARGE SCALE GENOMIC DNA]</scope>
</reference>
<dbReference type="PANTHER" id="PTHR31893:SF5">
    <property type="entry name" value="TRANSMEMBRANE PROTEIN 151 HOMOLOG"/>
    <property type="match status" value="1"/>
</dbReference>
<comment type="subcellular location">
    <subcellularLocation>
        <location evidence="1">Membrane</location>
        <topology evidence="1">Multi-pass membrane protein</topology>
    </subcellularLocation>
</comment>
<keyword evidence="3 9" id="KW-0812">Transmembrane</keyword>
<protein>
    <recommendedName>
        <fullName evidence="10">EGF-like domain-containing protein</fullName>
    </recommendedName>
</protein>
<dbReference type="SUPFAM" id="SSF57196">
    <property type="entry name" value="EGF/Laminin"/>
    <property type="match status" value="2"/>
</dbReference>
<keyword evidence="4 9" id="KW-1133">Transmembrane helix</keyword>
<dbReference type="CDD" id="cd00054">
    <property type="entry name" value="EGF_CA"/>
    <property type="match status" value="1"/>
</dbReference>
<accession>A0ABN8N6T7</accession>
<evidence type="ECO:0000256" key="4">
    <source>
        <dbReference type="ARBA" id="ARBA00022989"/>
    </source>
</evidence>
<evidence type="ECO:0000259" key="10">
    <source>
        <dbReference type="PROSITE" id="PS50026"/>
    </source>
</evidence>
<dbReference type="Pfam" id="PF14857">
    <property type="entry name" value="TMEM151"/>
    <property type="match status" value="2"/>
</dbReference>
<keyword evidence="12" id="KW-1185">Reference proteome</keyword>
<feature type="domain" description="EGF-like" evidence="10">
    <location>
        <begin position="1177"/>
        <end position="1214"/>
    </location>
</feature>
<evidence type="ECO:0000256" key="7">
    <source>
        <dbReference type="SAM" id="Coils"/>
    </source>
</evidence>
<keyword evidence="7" id="KW-0175">Coiled coil</keyword>
<evidence type="ECO:0000256" key="8">
    <source>
        <dbReference type="SAM" id="MobiDB-lite"/>
    </source>
</evidence>
<feature type="region of interest" description="Disordered" evidence="8">
    <location>
        <begin position="1718"/>
        <end position="1802"/>
    </location>
</feature>
<evidence type="ECO:0000256" key="1">
    <source>
        <dbReference type="ARBA" id="ARBA00004141"/>
    </source>
</evidence>
<dbReference type="PANTHER" id="PTHR31893">
    <property type="entry name" value="TRANSMEMBRANE PROTEIN 151 HOMOLOG"/>
    <property type="match status" value="1"/>
</dbReference>
<evidence type="ECO:0000256" key="3">
    <source>
        <dbReference type="ARBA" id="ARBA00022692"/>
    </source>
</evidence>
<feature type="domain" description="EGF-like" evidence="10">
    <location>
        <begin position="259"/>
        <end position="296"/>
    </location>
</feature>
<comment type="caution">
    <text evidence="6">Lacks conserved residue(s) required for the propagation of feature annotation.</text>
</comment>
<comment type="caution">
    <text evidence="11">The sequence shown here is derived from an EMBL/GenBank/DDBJ whole genome shotgun (WGS) entry which is preliminary data.</text>
</comment>
<dbReference type="Proteomes" id="UP001159405">
    <property type="component" value="Unassembled WGS sequence"/>
</dbReference>
<keyword evidence="5 9" id="KW-0472">Membrane</keyword>
<dbReference type="PROSITE" id="PS00022">
    <property type="entry name" value="EGF_1"/>
    <property type="match status" value="2"/>
</dbReference>
<evidence type="ECO:0000313" key="12">
    <source>
        <dbReference type="Proteomes" id="UP001159405"/>
    </source>
</evidence>
<keyword evidence="6" id="KW-0245">EGF-like domain</keyword>
<organism evidence="11 12">
    <name type="scientific">Porites lobata</name>
    <dbReference type="NCBI Taxonomy" id="104759"/>
    <lineage>
        <taxon>Eukaryota</taxon>
        <taxon>Metazoa</taxon>
        <taxon>Cnidaria</taxon>
        <taxon>Anthozoa</taxon>
        <taxon>Hexacorallia</taxon>
        <taxon>Scleractinia</taxon>
        <taxon>Fungiina</taxon>
        <taxon>Poritidae</taxon>
        <taxon>Porites</taxon>
    </lineage>
</organism>
<feature type="transmembrane region" description="Helical" evidence="9">
    <location>
        <begin position="1308"/>
        <end position="1332"/>
    </location>
</feature>
<proteinExistence type="inferred from homology"/>
<feature type="transmembrane region" description="Helical" evidence="9">
    <location>
        <begin position="903"/>
        <end position="921"/>
    </location>
</feature>
<feature type="non-terminal residue" evidence="11">
    <location>
        <position position="1802"/>
    </location>
</feature>
<feature type="coiled-coil region" evidence="7">
    <location>
        <begin position="1371"/>
        <end position="1398"/>
    </location>
</feature>
<dbReference type="Gene3D" id="2.10.25.10">
    <property type="entry name" value="Laminin"/>
    <property type="match status" value="2"/>
</dbReference>
<sequence>MLIAFCSCRNLCSRIFFQNIDEETMPYKITEGVYTKENYNHNNFPVYRRENGNLLFYFHISKTGQKYLSFGLNLKDYFGVAAAVFSPVDPLYWLTSGSLNRSDVFGGLIYKWLFYNTRDKTNYYVTVSSSSPMIKAVCVDEDFRECNSDRLYLNDNFTDGKGNVVNDLTRDYFFRKQDVFQNLRPVYEHSRQKWYLEYIDGLWMITEYFPGQSTVFNILLKTKDFALRPEYISKTWSVRFNGWRDMPNVRLLCRGVRSMSNTCPSKPCNSKASCIYSSGNETLCLCPSGYTGVTCSTNKECPTPYPLAGTELNFAYFGKRPGDIGFTFCSGSYPSVRFSLCRDSKYSNPYWFRLEGDCHRVNTGSTSPPWSSWNPGKALSPWNPTTARARHNFDNNPIIVSMVLTSVALLELLLPFIIYCCAMCKKKRKKRRAEQEDQRRLQEVGGELERRLEQVARAGSQEELDRDVQDYQRTVQEYQRENQDKELSRKRGFHKNAGLWRIISMHLFFSFYLWIVYLVGCEISQCTQYGRICVYLKTFGIVMLCISSVYTFIESIFSHELDYLRNIMQDETAWGYIQKMHQVAPRIGMVVECYHFETRTRAVYYTNAYSNTQSRTETYTVRVVTFVDDDEFSFGSWVDVSEREMPALSTVSLTRVRIDPYVLFGDQETADDYERQAAAMMERNRHRDAFTDFSASREIPGLKKRFSAYVDLRVKPWWIRPLFFWLATLLQMSWPYRWLFRAKTSKSYYALKKKLYKSTTPPREVDIMDPIAMLTSGAASNDSSLPNQMSYQMTEIVNPGIGNPAFQRGCAPYPPGNPTLGPEYSPVPQPSEPPATYDTDTPHPPPPVYTPYPTGGATYPTQPPGPVYPSYSVAPQPDEPPPSYDAAVGFTPEMPQAKIMMQMIARLLLLLWILCSVLVAFSNCRTLCSRIFFQNINEETMPYKIIERVYIKENYSHNNFPVYRRENGDLLFYYSNTSMDVQKRLIFGLNLSDYFGVAADVYSTVDPVSWLTSRSLDRSDVFGGLISFWQFWNMRDKRNGYVTVSSSSPMIKAVCVDEDFRECNSDRLYLNDNFTDGRGNVVNDLTRDYFLRKQGVFRNLRPLYEHSRQEWYLQYTTDGFWVVTEKYSPSNSNDKVLTKTKDFALRPEYISKTWSVHYNGWRDMPKLRVLCRGVNSMSNTCLSKPCNSKATCIYTSGNETLCLCPSGYTGVTCSTNKQCLTPYPLSGRELNFAYPGKRPGDLGVSFCRGPYPSVRFSLCVDMKYSASPYWSKQGKACPAVMIERNRKTQGPWKPPTVRARHNFDNNPIIVSVVLTSVALLELLVPFIIYCCAVCKKKGKEDREEQEDQRRLQEVGGELERRLEQVARAGSQEELDRDVQDYQRTVQEYQRENQDKELNRKRGFHKNAGLWRIISMHLFFSFYLWIVYLVGCGIFQCTQNGRIFVYVKTFAIAMLCISSVYVFIESIFSHELDYLKNIMQDETAWGYIQKMHQVAPRIGMVVECYHFETRTRVVYYTDANGNRQSRTETYTERVVTFVDHDEFLFGSWVDVSTREMPALSTVSLTRVRIDPYVLFGDQETADDYERQAAAMIERNRHRDAFTDFSASREIPGLKKRISAYVDLRVKPWWIRPLFFWLATLLQMTWPYRWLFRAKTSKSYYALKKKLYKSTTPPREVDIMDQITMLTSGAAFNDSALPNQMSNQMTEIVNPGIANPALQPGCAPYPPGNPTLGPTYSAAPQQSAPSATYDTDTPRPPPPVYTPYPTGGAAYPTQPPGPINPPYSVVPQTDEPPPSYDAAVGFTP</sequence>
<feature type="disulfide bond" evidence="6">
    <location>
        <begin position="1204"/>
        <end position="1213"/>
    </location>
</feature>
<gene>
    <name evidence="11" type="ORF">PLOB_00004652</name>
</gene>
<feature type="compositionally biased region" description="Low complexity" evidence="8">
    <location>
        <begin position="851"/>
        <end position="860"/>
    </location>
</feature>
<dbReference type="SMART" id="SM00181">
    <property type="entry name" value="EGF"/>
    <property type="match status" value="2"/>
</dbReference>
<dbReference type="PROSITE" id="PS50026">
    <property type="entry name" value="EGF_3"/>
    <property type="match status" value="2"/>
</dbReference>
<dbReference type="EMBL" id="CALNXK010000012">
    <property type="protein sequence ID" value="CAH3044336.1"/>
    <property type="molecule type" value="Genomic_DNA"/>
</dbReference>
<keyword evidence="6" id="KW-1015">Disulfide bond</keyword>
<evidence type="ECO:0000313" key="11">
    <source>
        <dbReference type="EMBL" id="CAH3044336.1"/>
    </source>
</evidence>
<evidence type="ECO:0000256" key="6">
    <source>
        <dbReference type="PROSITE-ProRule" id="PRU00076"/>
    </source>
</evidence>
<evidence type="ECO:0000256" key="9">
    <source>
        <dbReference type="SAM" id="Phobius"/>
    </source>
</evidence>
<dbReference type="Pfam" id="PF00008">
    <property type="entry name" value="EGF"/>
    <property type="match status" value="1"/>
</dbReference>
<feature type="transmembrane region" description="Helical" evidence="9">
    <location>
        <begin position="398"/>
        <end position="422"/>
    </location>
</feature>
<comment type="similarity">
    <text evidence="2">Belongs to the TMEM151 family.</text>
</comment>
<feature type="coiled-coil region" evidence="7">
    <location>
        <begin position="461"/>
        <end position="488"/>
    </location>
</feature>
<feature type="transmembrane region" description="Helical" evidence="9">
    <location>
        <begin position="498"/>
        <end position="519"/>
    </location>
</feature>
<dbReference type="InterPro" id="IPR026767">
    <property type="entry name" value="Tmem151"/>
</dbReference>
<evidence type="ECO:0000256" key="5">
    <source>
        <dbReference type="ARBA" id="ARBA00023136"/>
    </source>
</evidence>
<feature type="disulfide bond" evidence="6">
    <location>
        <begin position="286"/>
        <end position="295"/>
    </location>
</feature>
<dbReference type="PROSITE" id="PS01186">
    <property type="entry name" value="EGF_2"/>
    <property type="match status" value="2"/>
</dbReference>
<feature type="region of interest" description="Disordered" evidence="8">
    <location>
        <begin position="807"/>
        <end position="884"/>
    </location>
</feature>
<feature type="compositionally biased region" description="Low complexity" evidence="8">
    <location>
        <begin position="1732"/>
        <end position="1749"/>
    </location>
</feature>
<name>A0ABN8N6T7_9CNID</name>
<feature type="transmembrane region" description="Helical" evidence="9">
    <location>
        <begin position="1442"/>
        <end position="1463"/>
    </location>
</feature>
<dbReference type="InterPro" id="IPR000742">
    <property type="entry name" value="EGF"/>
</dbReference>
<feature type="transmembrane region" description="Helical" evidence="9">
    <location>
        <begin position="1409"/>
        <end position="1430"/>
    </location>
</feature>
<evidence type="ECO:0000256" key="2">
    <source>
        <dbReference type="ARBA" id="ARBA00009583"/>
    </source>
</evidence>